<dbReference type="EMBL" id="ACVN02000210">
    <property type="protein sequence ID" value="ERK54584.1"/>
    <property type="molecule type" value="Genomic_DNA"/>
</dbReference>
<dbReference type="AlphaFoldDB" id="U2QEI5"/>
<evidence type="ECO:0000256" key="1">
    <source>
        <dbReference type="SAM" id="MobiDB-lite"/>
    </source>
</evidence>
<organism evidence="2 3">
    <name type="scientific">Propionibacterium acidifaciens F0233</name>
    <dbReference type="NCBI Taxonomy" id="553198"/>
    <lineage>
        <taxon>Bacteria</taxon>
        <taxon>Bacillati</taxon>
        <taxon>Actinomycetota</taxon>
        <taxon>Actinomycetes</taxon>
        <taxon>Propionibacteriales</taxon>
        <taxon>Propionibacteriaceae</taxon>
        <taxon>Propionibacterium</taxon>
    </lineage>
</organism>
<sequence length="129" mass="13636">MIGRTPDKGRPPGRRSSWGMILRGPARPGPAPIPHRSETLGDPDRTRRGPNGKLRPMCRRSEPRPRTPGPDRPGMLAAPRRAPRLRAPGPPPRPVTGNAQAAPDPGPTDEEVGAAISPDGSEGTMLSIG</sequence>
<accession>U2QEI5</accession>
<evidence type="ECO:0000313" key="2">
    <source>
        <dbReference type="EMBL" id="ERK54584.1"/>
    </source>
</evidence>
<protein>
    <submittedName>
        <fullName evidence="2">Uncharacterized protein</fullName>
    </submittedName>
</protein>
<feature type="region of interest" description="Disordered" evidence="1">
    <location>
        <begin position="1"/>
        <end position="129"/>
    </location>
</feature>
<proteinExistence type="predicted"/>
<dbReference type="Proteomes" id="UP000017052">
    <property type="component" value="Unassembled WGS sequence"/>
</dbReference>
<name>U2QEI5_9ACTN</name>
<evidence type="ECO:0000313" key="3">
    <source>
        <dbReference type="Proteomes" id="UP000017052"/>
    </source>
</evidence>
<reference evidence="2" key="1">
    <citation type="submission" date="2013-08" db="EMBL/GenBank/DDBJ databases">
        <authorList>
            <person name="Durkin A.S."/>
            <person name="Haft D.R."/>
            <person name="McCorrison J."/>
            <person name="Torralba M."/>
            <person name="Gillis M."/>
            <person name="Haft D.H."/>
            <person name="Methe B."/>
            <person name="Sutton G."/>
            <person name="Nelson K.E."/>
        </authorList>
    </citation>
    <scope>NUCLEOTIDE SEQUENCE [LARGE SCALE GENOMIC DNA]</scope>
    <source>
        <strain evidence="2">F0233</strain>
    </source>
</reference>
<gene>
    <name evidence="2" type="ORF">HMPREF0682_2459</name>
</gene>
<feature type="compositionally biased region" description="Basic and acidic residues" evidence="1">
    <location>
        <begin position="35"/>
        <end position="47"/>
    </location>
</feature>
<feature type="compositionally biased region" description="Basic and acidic residues" evidence="1">
    <location>
        <begin position="1"/>
        <end position="10"/>
    </location>
</feature>
<keyword evidence="3" id="KW-1185">Reference proteome</keyword>
<comment type="caution">
    <text evidence="2">The sequence shown here is derived from an EMBL/GenBank/DDBJ whole genome shotgun (WGS) entry which is preliminary data.</text>
</comment>